<comment type="caution">
    <text evidence="2">The sequence shown here is derived from an EMBL/GenBank/DDBJ whole genome shotgun (WGS) entry which is preliminary data.</text>
</comment>
<feature type="transmembrane region" description="Helical" evidence="1">
    <location>
        <begin position="101"/>
        <end position="121"/>
    </location>
</feature>
<keyword evidence="1" id="KW-0472">Membrane</keyword>
<feature type="transmembrane region" description="Helical" evidence="1">
    <location>
        <begin position="69"/>
        <end position="89"/>
    </location>
</feature>
<gene>
    <name evidence="2" type="ORF">COY16_03560</name>
</gene>
<protein>
    <recommendedName>
        <fullName evidence="4">Yip1 domain-containing protein</fullName>
    </recommendedName>
</protein>
<feature type="transmembrane region" description="Helical" evidence="1">
    <location>
        <begin position="176"/>
        <end position="197"/>
    </location>
</feature>
<sequence>MDFEKIISRVGSSIVVFFHRVVRLAFSPYKTMRSIARDDDMIQLALIILSIGGYFYIADKLRQYEHHPFLLFSLTLVHFLLTVGFFALLQMATTNEKEIKIKPALLVFGYALIPTLVWFLANSWLYYVLPPPRTVSLLGKGFSILYISFSIAILIWKIITMYLAVRLVTRFTFYRIFYSLLLYGACMIPYSLFLYSLRLFRIPFL</sequence>
<evidence type="ECO:0000313" key="2">
    <source>
        <dbReference type="EMBL" id="PIZ62767.1"/>
    </source>
</evidence>
<dbReference type="Proteomes" id="UP000228503">
    <property type="component" value="Unassembled WGS sequence"/>
</dbReference>
<keyword evidence="1" id="KW-1133">Transmembrane helix</keyword>
<feature type="transmembrane region" description="Helical" evidence="1">
    <location>
        <begin position="41"/>
        <end position="57"/>
    </location>
</feature>
<dbReference type="EMBL" id="PFOB01000045">
    <property type="protein sequence ID" value="PIZ62767.1"/>
    <property type="molecule type" value="Genomic_DNA"/>
</dbReference>
<dbReference type="AlphaFoldDB" id="A0A2M7TY65"/>
<name>A0A2M7TY65_9BACT</name>
<keyword evidence="1" id="KW-0812">Transmembrane</keyword>
<evidence type="ECO:0000256" key="1">
    <source>
        <dbReference type="SAM" id="Phobius"/>
    </source>
</evidence>
<evidence type="ECO:0000313" key="3">
    <source>
        <dbReference type="Proteomes" id="UP000228503"/>
    </source>
</evidence>
<organism evidence="2 3">
    <name type="scientific">Candidatus Roizmanbacteria bacterium CG_4_10_14_0_2_um_filter_39_13</name>
    <dbReference type="NCBI Taxonomy" id="1974825"/>
    <lineage>
        <taxon>Bacteria</taxon>
        <taxon>Candidatus Roizmaniibacteriota</taxon>
    </lineage>
</organism>
<accession>A0A2M7TY65</accession>
<feature type="transmembrane region" description="Helical" evidence="1">
    <location>
        <begin position="141"/>
        <end position="164"/>
    </location>
</feature>
<evidence type="ECO:0008006" key="4">
    <source>
        <dbReference type="Google" id="ProtNLM"/>
    </source>
</evidence>
<reference evidence="3" key="1">
    <citation type="submission" date="2017-09" db="EMBL/GenBank/DDBJ databases">
        <title>Depth-based differentiation of microbial function through sediment-hosted aquifers and enrichment of novel symbionts in the deep terrestrial subsurface.</title>
        <authorList>
            <person name="Probst A.J."/>
            <person name="Ladd B."/>
            <person name="Jarett J.K."/>
            <person name="Geller-Mcgrath D.E."/>
            <person name="Sieber C.M.K."/>
            <person name="Emerson J.B."/>
            <person name="Anantharaman K."/>
            <person name="Thomas B.C."/>
            <person name="Malmstrom R."/>
            <person name="Stieglmeier M."/>
            <person name="Klingl A."/>
            <person name="Woyke T."/>
            <person name="Ryan C.M."/>
            <person name="Banfield J.F."/>
        </authorList>
    </citation>
    <scope>NUCLEOTIDE SEQUENCE [LARGE SCALE GENOMIC DNA]</scope>
</reference>
<proteinExistence type="predicted"/>